<evidence type="ECO:0000313" key="1">
    <source>
        <dbReference type="EMBL" id="MDO1445978.1"/>
    </source>
</evidence>
<dbReference type="InterPro" id="IPR051783">
    <property type="entry name" value="NAD(P)-dependent_oxidoreduct"/>
</dbReference>
<dbReference type="InterPro" id="IPR036291">
    <property type="entry name" value="NAD(P)-bd_dom_sf"/>
</dbReference>
<dbReference type="SUPFAM" id="SSF51735">
    <property type="entry name" value="NAD(P)-binding Rossmann-fold domains"/>
    <property type="match status" value="1"/>
</dbReference>
<protein>
    <submittedName>
        <fullName evidence="1">SDR family NAD(P)-dependent oxidoreductase</fullName>
    </submittedName>
</protein>
<dbReference type="PANTHER" id="PTHR48079">
    <property type="entry name" value="PROTEIN YEEZ"/>
    <property type="match status" value="1"/>
</dbReference>
<evidence type="ECO:0000313" key="2">
    <source>
        <dbReference type="Proteomes" id="UP001168528"/>
    </source>
</evidence>
<reference evidence="1" key="1">
    <citation type="submission" date="2023-07" db="EMBL/GenBank/DDBJ databases">
        <title>The genome sequence of Rhodocytophaga aerolata KACC 12507.</title>
        <authorList>
            <person name="Zhang X."/>
        </authorList>
    </citation>
    <scope>NUCLEOTIDE SEQUENCE</scope>
    <source>
        <strain evidence="1">KACC 12507</strain>
    </source>
</reference>
<dbReference type="PANTHER" id="PTHR48079:SF6">
    <property type="entry name" value="NAD(P)-BINDING DOMAIN-CONTAINING PROTEIN-RELATED"/>
    <property type="match status" value="1"/>
</dbReference>
<organism evidence="1 2">
    <name type="scientific">Rhodocytophaga aerolata</name>
    <dbReference type="NCBI Taxonomy" id="455078"/>
    <lineage>
        <taxon>Bacteria</taxon>
        <taxon>Pseudomonadati</taxon>
        <taxon>Bacteroidota</taxon>
        <taxon>Cytophagia</taxon>
        <taxon>Cytophagales</taxon>
        <taxon>Rhodocytophagaceae</taxon>
        <taxon>Rhodocytophaga</taxon>
    </lineage>
</organism>
<proteinExistence type="predicted"/>
<name>A0ABT8R432_9BACT</name>
<gene>
    <name evidence="1" type="ORF">Q0590_06925</name>
</gene>
<dbReference type="EMBL" id="JAUKPO010000003">
    <property type="protein sequence ID" value="MDO1445978.1"/>
    <property type="molecule type" value="Genomic_DNA"/>
</dbReference>
<sequence>MATTVSILGCGWLGLPLAEFLVTKGFTVKGSTRHEDKLVRLQQAGIQPFLLNFTPHPQKEQLDAIPDFLRADILIVAIPPGISKHGEEFHPMQILHLSEHLKLSRLNKIIYVSSTSIYPDKGEVTEETDISGEDSNASLRRAEEILCGLHRKPTILRCGGLMGYDRVPGRYFIGRIDLPTGNVPVNFVHRDDVIGIIYEVIRQEKWGELYNVVAPEHPVRKDIYLSNARDFGWQAPTFQEGNTPAYKLVNSDKVVTALGYRFIYPNPLTFKYDLPPTGNA</sequence>
<dbReference type="RefSeq" id="WP_302036784.1">
    <property type="nucleotide sequence ID" value="NZ_JAUKPO010000003.1"/>
</dbReference>
<dbReference type="Proteomes" id="UP001168528">
    <property type="component" value="Unassembled WGS sequence"/>
</dbReference>
<keyword evidence="2" id="KW-1185">Reference proteome</keyword>
<accession>A0ABT8R432</accession>
<dbReference type="Gene3D" id="3.40.50.720">
    <property type="entry name" value="NAD(P)-binding Rossmann-like Domain"/>
    <property type="match status" value="1"/>
</dbReference>
<comment type="caution">
    <text evidence="1">The sequence shown here is derived from an EMBL/GenBank/DDBJ whole genome shotgun (WGS) entry which is preliminary data.</text>
</comment>